<protein>
    <submittedName>
        <fullName evidence="3">WASH complex subunit strumpellin</fullName>
    </submittedName>
</protein>
<dbReference type="GO" id="GO:0071203">
    <property type="term" value="C:WASH complex"/>
    <property type="evidence" value="ECO:0007669"/>
    <property type="project" value="InterPro"/>
</dbReference>
<dbReference type="InterPro" id="IPR019393">
    <property type="entry name" value="WASH_strumpellin"/>
</dbReference>
<sequence length="1189" mass="135436">MYCQPLAIVTGFPKEADFLLASFNSKSLFIFGISPRRIDLFSSLGLRQLPSLWNMTDPLEQFVLGRLCGSELLKLIAHGHVLLAEISSVSDVMPKVFLGSFPPTSPYSKVLKDFTYFQDEDKVDNEIKEDKELQELDLKIWDDHEQFIRRAVNCMNSIGQYRSDLVKLFADLDGGVYGSECLESLASNPVGKQLLAESVYVMGVILLTLDRRIGGPIRERLLVFCYRHADWRSSFGNSFANMCTIFRSSNYAPSKRCPGYPENLFARAEVSKEVVNFLIFGFRDEPSGVRSFPSLLPSSADSGCSVDQGAIVFVLLYFVPNVLHSCPDVMEEVVKKYFTGDFVIHLYMGSTVNLLYEWNHYKAAWRALKSQCSTLASRTMSTRLYDEFERFKEKPFVAQPEGLDKQHVVSNVHTIIQSILRMNRALRWCILNCCTAFPEWNSIKQWRNWRFGIDRRLTLEYLFQALLRAAQYEQRVKEIVRTLLDNKVEEMKLAQREVFEKLDNVLSFCNDGSSGEKETDSLTKLLQDAREAVGSASPERPQTCSRTLSLTLRQLKTMKRTDTIRTRTECLMTDAVEDLQNSINKFMELQGLKEDSFLALQDACDFAYGWELISRFLDQLRLLIRVQPSSSVVLHPLFFKMSSAFSAPLHRIGTAGDPSFSYVSEYYSEQLITFLKEVVSVIPASICVLFSEVLRIRNIRAHGLPYHTGKADLIHHSRLEQRVEISKLINAISSLADGMVPLGTAVFGVIKVNPKQMLEDGILEELTCGIFELLNSSFVFKHRGRPGQFAVSLWELELQIRSHRETFQYISDYLDIRGLYVWHQAFDDVLKRSFVHCLNSELQVDFSFEMKPLLRTGVKLEFISQLAKRLIEETFPKCTVFLSETNSWVDVNTQEELVNRHVFSALSKCFDSVGVYILDQYFCFMISQKIAHFFAAYQQATKEDVAAFDTLKSHSACAADCLDGRAESACSAIANLTSKMSKAALQLQEKITSIGHFQLIRLCFNQELAKISQRCANYFQETVETLNSAHIRQLLAKAREGELSNEDRDTLLRLGSIMDRMGLTDPLKKVYGSFVQPDDLGKFLFYCVLAVLPRFSVYQFGLLKKQSDNMDGIPYLVGIMTLLMQFTDHCGKSFWDEAKACIEISCLVQAKDQPFGVSKFLNFMSHAPKLSHFPVAEKFWESVPQTLLI</sequence>
<name>A0A5S6QBQ5_TRIMR</name>
<dbReference type="GO" id="GO:0007032">
    <property type="term" value="P:endosome organization"/>
    <property type="evidence" value="ECO:0007669"/>
    <property type="project" value="TreeGrafter"/>
</dbReference>
<dbReference type="GO" id="GO:0005768">
    <property type="term" value="C:endosome"/>
    <property type="evidence" value="ECO:0007669"/>
    <property type="project" value="TreeGrafter"/>
</dbReference>
<dbReference type="PANTHER" id="PTHR15691:SF6">
    <property type="entry name" value="WASH COMPLEX SUBUNIT 5"/>
    <property type="match status" value="1"/>
</dbReference>
<proteinExistence type="inferred from homology"/>
<evidence type="ECO:0000313" key="2">
    <source>
        <dbReference type="Proteomes" id="UP000046395"/>
    </source>
</evidence>
<evidence type="ECO:0000256" key="1">
    <source>
        <dbReference type="ARBA" id="ARBA00006224"/>
    </source>
</evidence>
<comment type="similarity">
    <text evidence="1">Belongs to the strumpellin family.</text>
</comment>
<dbReference type="GO" id="GO:0030041">
    <property type="term" value="P:actin filament polymerization"/>
    <property type="evidence" value="ECO:0007669"/>
    <property type="project" value="TreeGrafter"/>
</dbReference>
<evidence type="ECO:0000313" key="3">
    <source>
        <dbReference type="WBParaSite" id="TMUE_1000004629.1"/>
    </source>
</evidence>
<dbReference type="PANTHER" id="PTHR15691">
    <property type="entry name" value="WASH COMPLEX SUBUNIT 5"/>
    <property type="match status" value="1"/>
</dbReference>
<organism evidence="2 3">
    <name type="scientific">Trichuris muris</name>
    <name type="common">Mouse whipworm</name>
    <dbReference type="NCBI Taxonomy" id="70415"/>
    <lineage>
        <taxon>Eukaryota</taxon>
        <taxon>Metazoa</taxon>
        <taxon>Ecdysozoa</taxon>
        <taxon>Nematoda</taxon>
        <taxon>Enoplea</taxon>
        <taxon>Dorylaimia</taxon>
        <taxon>Trichinellida</taxon>
        <taxon>Trichuridae</taxon>
        <taxon>Trichuris</taxon>
    </lineage>
</organism>
<accession>A0A5S6QBQ5</accession>
<reference evidence="3" key="1">
    <citation type="submission" date="2019-12" db="UniProtKB">
        <authorList>
            <consortium name="WormBaseParasite"/>
        </authorList>
    </citation>
    <scope>IDENTIFICATION</scope>
</reference>
<dbReference type="GO" id="GO:0051125">
    <property type="term" value="P:regulation of actin nucleation"/>
    <property type="evidence" value="ECO:0007669"/>
    <property type="project" value="TreeGrafter"/>
</dbReference>
<dbReference type="STRING" id="70415.A0A5S6QBQ5"/>
<keyword evidence="2" id="KW-1185">Reference proteome</keyword>
<dbReference type="AlphaFoldDB" id="A0A5S6QBQ5"/>
<dbReference type="Proteomes" id="UP000046395">
    <property type="component" value="Unassembled WGS sequence"/>
</dbReference>
<dbReference type="GO" id="GO:0140285">
    <property type="term" value="P:endosome fission"/>
    <property type="evidence" value="ECO:0007669"/>
    <property type="project" value="TreeGrafter"/>
</dbReference>
<dbReference type="WBParaSite" id="TMUE_1000004629.1">
    <property type="protein sequence ID" value="TMUE_1000004629.1"/>
    <property type="gene ID" value="WBGene00292755"/>
</dbReference>
<dbReference type="Pfam" id="PF10266">
    <property type="entry name" value="Strumpellin"/>
    <property type="match status" value="1"/>
</dbReference>